<sequence length="80" mass="9286">LRCPGPHARFNDAANEFDRLARKEISCHRFARITSLPFVHTARHYYQLLVLVRGSDQRHCSASHKVGARQVPRRRPNLII</sequence>
<proteinExistence type="predicted"/>
<evidence type="ECO:0000313" key="1">
    <source>
        <dbReference type="WBParaSite" id="SSLN_0000032801-mRNA-1"/>
    </source>
</evidence>
<organism evidence="1">
    <name type="scientific">Schistocephalus solidus</name>
    <name type="common">Tapeworm</name>
    <dbReference type="NCBI Taxonomy" id="70667"/>
    <lineage>
        <taxon>Eukaryota</taxon>
        <taxon>Metazoa</taxon>
        <taxon>Spiralia</taxon>
        <taxon>Lophotrochozoa</taxon>
        <taxon>Platyhelminthes</taxon>
        <taxon>Cestoda</taxon>
        <taxon>Eucestoda</taxon>
        <taxon>Diphyllobothriidea</taxon>
        <taxon>Diphyllobothriidae</taxon>
        <taxon>Schistocephalus</taxon>
    </lineage>
</organism>
<accession>A0A183S7W3</accession>
<dbReference type="WBParaSite" id="SSLN_0000032801-mRNA-1">
    <property type="protein sequence ID" value="SSLN_0000032801-mRNA-1"/>
    <property type="gene ID" value="SSLN_0000032801"/>
</dbReference>
<protein>
    <submittedName>
        <fullName evidence="1">Transposase</fullName>
    </submittedName>
</protein>
<name>A0A183S7W3_SCHSO</name>
<reference evidence="1" key="1">
    <citation type="submission" date="2016-06" db="UniProtKB">
        <authorList>
            <consortium name="WormBaseParasite"/>
        </authorList>
    </citation>
    <scope>IDENTIFICATION</scope>
</reference>
<dbReference type="AlphaFoldDB" id="A0A183S7W3"/>